<name>A0ACC1JM71_9FUNG</name>
<reference evidence="1" key="1">
    <citation type="submission" date="2022-07" db="EMBL/GenBank/DDBJ databases">
        <title>Phylogenomic reconstructions and comparative analyses of Kickxellomycotina fungi.</title>
        <authorList>
            <person name="Reynolds N.K."/>
            <person name="Stajich J.E."/>
            <person name="Barry K."/>
            <person name="Grigoriev I.V."/>
            <person name="Crous P."/>
            <person name="Smith M.E."/>
        </authorList>
    </citation>
    <scope>NUCLEOTIDE SEQUENCE</scope>
    <source>
        <strain evidence="1">CBS 109366</strain>
    </source>
</reference>
<proteinExistence type="predicted"/>
<dbReference type="EMBL" id="JANBUJ010002799">
    <property type="protein sequence ID" value="KAJ2763177.1"/>
    <property type="molecule type" value="Genomic_DNA"/>
</dbReference>
<accession>A0ACC1JM71</accession>
<protein>
    <submittedName>
        <fullName evidence="1">Mitochondrial acyl carrier protein</fullName>
    </submittedName>
</protein>
<sequence>MFRLAAFRLSAGRIAAARPAAASIPRALTAVCAARRIEASPLSVRWYSAGGELSRDDIQKRIYQVLQDFDKVKQDKISPSADFVKDLGLDSLDTVEVVMAIEEEFSVEIPDEEADNIASVKDAIDYIAARSDAH</sequence>
<organism evidence="1 2">
    <name type="scientific">Coemansia nantahalensis</name>
    <dbReference type="NCBI Taxonomy" id="2789366"/>
    <lineage>
        <taxon>Eukaryota</taxon>
        <taxon>Fungi</taxon>
        <taxon>Fungi incertae sedis</taxon>
        <taxon>Zoopagomycota</taxon>
        <taxon>Kickxellomycotina</taxon>
        <taxon>Kickxellomycetes</taxon>
        <taxon>Kickxellales</taxon>
        <taxon>Kickxellaceae</taxon>
        <taxon>Coemansia</taxon>
    </lineage>
</organism>
<evidence type="ECO:0000313" key="1">
    <source>
        <dbReference type="EMBL" id="KAJ2763177.1"/>
    </source>
</evidence>
<evidence type="ECO:0000313" key="2">
    <source>
        <dbReference type="Proteomes" id="UP001140234"/>
    </source>
</evidence>
<comment type="caution">
    <text evidence="1">The sequence shown here is derived from an EMBL/GenBank/DDBJ whole genome shotgun (WGS) entry which is preliminary data.</text>
</comment>
<keyword evidence="2" id="KW-1185">Reference proteome</keyword>
<gene>
    <name evidence="1" type="primary">ACP2</name>
    <name evidence="1" type="ORF">IWQ57_005625</name>
</gene>
<dbReference type="Proteomes" id="UP001140234">
    <property type="component" value="Unassembled WGS sequence"/>
</dbReference>